<keyword evidence="1" id="KW-0732">Signal</keyword>
<gene>
    <name evidence="2" type="ORF">SAMN02745174_01039</name>
</gene>
<organism evidence="2 3">
    <name type="scientific">Cetobacterium ceti</name>
    <dbReference type="NCBI Taxonomy" id="180163"/>
    <lineage>
        <taxon>Bacteria</taxon>
        <taxon>Fusobacteriati</taxon>
        <taxon>Fusobacteriota</taxon>
        <taxon>Fusobacteriia</taxon>
        <taxon>Fusobacteriales</taxon>
        <taxon>Fusobacteriaceae</taxon>
        <taxon>Cetobacterium</taxon>
    </lineage>
</organism>
<dbReference type="STRING" id="180163.SAMN02745174_01039"/>
<evidence type="ECO:0008006" key="4">
    <source>
        <dbReference type="Google" id="ProtNLM"/>
    </source>
</evidence>
<dbReference type="OrthoDB" id="92512at2"/>
<protein>
    <recommendedName>
        <fullName evidence="4">MetA-pathway of phenol degradation</fullName>
    </recommendedName>
</protein>
<sequence length="277" mass="28909">MKKIILGLIALGNVGFASSTSSLANVTAENTASFVRERESTRGKKIIYVADEFHKMATVPSFTFGAPSGLVSSWGVAFAGLSGRANSEVKDGAFAMGMGFGDSDKIGGSASLGIGSIDPRDGGAFNRGSLNLTVGHHFKEMGAGLSLGVNNIDLWHKDDLDGDKQDPSFFTSFTKLIPNEVAPVAITGGLGNNGYVDITTDSDRKNKIGVFGAVAVYVLPQVSLVLDYTTGITTFGTSLVPFPDYPVTLNLGAGNLFKQGAEEKVSFVGSLAAAYVF</sequence>
<dbReference type="Proteomes" id="UP000191153">
    <property type="component" value="Unassembled WGS sequence"/>
</dbReference>
<evidence type="ECO:0000256" key="1">
    <source>
        <dbReference type="SAM" id="SignalP"/>
    </source>
</evidence>
<proteinExistence type="predicted"/>
<dbReference type="EMBL" id="FUWX01000007">
    <property type="protein sequence ID" value="SJZ60376.1"/>
    <property type="molecule type" value="Genomic_DNA"/>
</dbReference>
<reference evidence="2 3" key="1">
    <citation type="submission" date="2017-02" db="EMBL/GenBank/DDBJ databases">
        <authorList>
            <person name="Peterson S.W."/>
        </authorList>
    </citation>
    <scope>NUCLEOTIDE SEQUENCE [LARGE SCALE GENOMIC DNA]</scope>
    <source>
        <strain evidence="2 3">ATCC 700028</strain>
    </source>
</reference>
<feature type="chain" id="PRO_5013250467" description="MetA-pathway of phenol degradation" evidence="1">
    <location>
        <begin position="25"/>
        <end position="277"/>
    </location>
</feature>
<evidence type="ECO:0000313" key="3">
    <source>
        <dbReference type="Proteomes" id="UP000191153"/>
    </source>
</evidence>
<dbReference type="RefSeq" id="WP_078693551.1">
    <property type="nucleotide sequence ID" value="NZ_FUWX01000007.1"/>
</dbReference>
<accession>A0A1T4M0E8</accession>
<feature type="signal peptide" evidence="1">
    <location>
        <begin position="1"/>
        <end position="24"/>
    </location>
</feature>
<keyword evidence="3" id="KW-1185">Reference proteome</keyword>
<evidence type="ECO:0000313" key="2">
    <source>
        <dbReference type="EMBL" id="SJZ60376.1"/>
    </source>
</evidence>
<name>A0A1T4M0E8_9FUSO</name>
<dbReference type="AlphaFoldDB" id="A0A1T4M0E8"/>